<sequence>MRICYCTTWFQEDMANRRLVASLSMGSRGGRNYDKTDKVNKVKELTVYSWTLEESEDVSSGRLANDDEAGANLVESKYQMAGGSCRYMFDFTTSEVVKGLSVAIGSVQDYDAILNFEVAG</sequence>
<dbReference type="EMBL" id="JH993046">
    <property type="protein sequence ID" value="EKX38676.1"/>
    <property type="molecule type" value="Genomic_DNA"/>
</dbReference>
<dbReference type="RefSeq" id="XP_005825656.1">
    <property type="nucleotide sequence ID" value="XM_005825599.1"/>
</dbReference>
<evidence type="ECO:0000313" key="1">
    <source>
        <dbReference type="EMBL" id="EKX38676.1"/>
    </source>
</evidence>
<dbReference type="AlphaFoldDB" id="L1IQW5"/>
<organism evidence="1">
    <name type="scientific">Guillardia theta (strain CCMP2712)</name>
    <name type="common">Cryptophyte</name>
    <dbReference type="NCBI Taxonomy" id="905079"/>
    <lineage>
        <taxon>Eukaryota</taxon>
        <taxon>Cryptophyceae</taxon>
        <taxon>Pyrenomonadales</taxon>
        <taxon>Geminigeraceae</taxon>
        <taxon>Guillardia</taxon>
    </lineage>
</organism>
<reference evidence="2" key="3">
    <citation type="submission" date="2015-06" db="UniProtKB">
        <authorList>
            <consortium name="EnsemblProtists"/>
        </authorList>
    </citation>
    <scope>IDENTIFICATION</scope>
</reference>
<accession>L1IQW5</accession>
<protein>
    <submittedName>
        <fullName evidence="1 2">Uncharacterized protein</fullName>
    </submittedName>
</protein>
<proteinExistence type="predicted"/>
<name>L1IQW5_GUITC</name>
<dbReference type="PaxDb" id="55529-EKX38676"/>
<gene>
    <name evidence="1" type="ORF">GUITHDRAFT_115224</name>
</gene>
<reference evidence="3" key="2">
    <citation type="submission" date="2012-11" db="EMBL/GenBank/DDBJ databases">
        <authorList>
            <person name="Kuo A."/>
            <person name="Curtis B.A."/>
            <person name="Tanifuji G."/>
            <person name="Burki F."/>
            <person name="Gruber A."/>
            <person name="Irimia M."/>
            <person name="Maruyama S."/>
            <person name="Arias M.C."/>
            <person name="Ball S.G."/>
            <person name="Gile G.H."/>
            <person name="Hirakawa Y."/>
            <person name="Hopkins J.F."/>
            <person name="Rensing S.A."/>
            <person name="Schmutz J."/>
            <person name="Symeonidi A."/>
            <person name="Elias M."/>
            <person name="Eveleigh R.J."/>
            <person name="Herman E.K."/>
            <person name="Klute M.J."/>
            <person name="Nakayama T."/>
            <person name="Obornik M."/>
            <person name="Reyes-Prieto A."/>
            <person name="Armbrust E.V."/>
            <person name="Aves S.J."/>
            <person name="Beiko R.G."/>
            <person name="Coutinho P."/>
            <person name="Dacks J.B."/>
            <person name="Durnford D.G."/>
            <person name="Fast N.M."/>
            <person name="Green B.R."/>
            <person name="Grisdale C."/>
            <person name="Hempe F."/>
            <person name="Henrissat B."/>
            <person name="Hoppner M.P."/>
            <person name="Ishida K.-I."/>
            <person name="Kim E."/>
            <person name="Koreny L."/>
            <person name="Kroth P.G."/>
            <person name="Liu Y."/>
            <person name="Malik S.-B."/>
            <person name="Maier U.G."/>
            <person name="McRose D."/>
            <person name="Mock T."/>
            <person name="Neilson J.A."/>
            <person name="Onodera N.T."/>
            <person name="Poole A.M."/>
            <person name="Pritham E.J."/>
            <person name="Richards T.A."/>
            <person name="Rocap G."/>
            <person name="Roy S.W."/>
            <person name="Sarai C."/>
            <person name="Schaack S."/>
            <person name="Shirato S."/>
            <person name="Slamovits C.H."/>
            <person name="Spencer D.F."/>
            <person name="Suzuki S."/>
            <person name="Worden A.Z."/>
            <person name="Zauner S."/>
            <person name="Barry K."/>
            <person name="Bell C."/>
            <person name="Bharti A.K."/>
            <person name="Crow J.A."/>
            <person name="Grimwood J."/>
            <person name="Kramer R."/>
            <person name="Lindquist E."/>
            <person name="Lucas S."/>
            <person name="Salamov A."/>
            <person name="McFadden G.I."/>
            <person name="Lane C.E."/>
            <person name="Keeling P.J."/>
            <person name="Gray M.W."/>
            <person name="Grigoriev I.V."/>
            <person name="Archibald J.M."/>
        </authorList>
    </citation>
    <scope>NUCLEOTIDE SEQUENCE</scope>
    <source>
        <strain evidence="3">CCMP2712</strain>
    </source>
</reference>
<evidence type="ECO:0000313" key="3">
    <source>
        <dbReference type="Proteomes" id="UP000011087"/>
    </source>
</evidence>
<dbReference type="GeneID" id="17295444"/>
<dbReference type="HOGENOM" id="CLU_2054184_0_0_1"/>
<dbReference type="EnsemblProtists" id="EKX38676">
    <property type="protein sequence ID" value="EKX38676"/>
    <property type="gene ID" value="GUITHDRAFT_115224"/>
</dbReference>
<dbReference type="OrthoDB" id="125697at2759"/>
<reference evidence="1 3" key="1">
    <citation type="journal article" date="2012" name="Nature">
        <title>Algal genomes reveal evolutionary mosaicism and the fate of nucleomorphs.</title>
        <authorList>
            <consortium name="DOE Joint Genome Institute"/>
            <person name="Curtis B.A."/>
            <person name="Tanifuji G."/>
            <person name="Burki F."/>
            <person name="Gruber A."/>
            <person name="Irimia M."/>
            <person name="Maruyama S."/>
            <person name="Arias M.C."/>
            <person name="Ball S.G."/>
            <person name="Gile G.H."/>
            <person name="Hirakawa Y."/>
            <person name="Hopkins J.F."/>
            <person name="Kuo A."/>
            <person name="Rensing S.A."/>
            <person name="Schmutz J."/>
            <person name="Symeonidi A."/>
            <person name="Elias M."/>
            <person name="Eveleigh R.J."/>
            <person name="Herman E.K."/>
            <person name="Klute M.J."/>
            <person name="Nakayama T."/>
            <person name="Obornik M."/>
            <person name="Reyes-Prieto A."/>
            <person name="Armbrust E.V."/>
            <person name="Aves S.J."/>
            <person name="Beiko R.G."/>
            <person name="Coutinho P."/>
            <person name="Dacks J.B."/>
            <person name="Durnford D.G."/>
            <person name="Fast N.M."/>
            <person name="Green B.R."/>
            <person name="Grisdale C.J."/>
            <person name="Hempel F."/>
            <person name="Henrissat B."/>
            <person name="Hoppner M.P."/>
            <person name="Ishida K."/>
            <person name="Kim E."/>
            <person name="Koreny L."/>
            <person name="Kroth P.G."/>
            <person name="Liu Y."/>
            <person name="Malik S.B."/>
            <person name="Maier U.G."/>
            <person name="McRose D."/>
            <person name="Mock T."/>
            <person name="Neilson J.A."/>
            <person name="Onodera N.T."/>
            <person name="Poole A.M."/>
            <person name="Pritham E.J."/>
            <person name="Richards T.A."/>
            <person name="Rocap G."/>
            <person name="Roy S.W."/>
            <person name="Sarai C."/>
            <person name="Schaack S."/>
            <person name="Shirato S."/>
            <person name="Slamovits C.H."/>
            <person name="Spencer D.F."/>
            <person name="Suzuki S."/>
            <person name="Worden A.Z."/>
            <person name="Zauner S."/>
            <person name="Barry K."/>
            <person name="Bell C."/>
            <person name="Bharti A.K."/>
            <person name="Crow J.A."/>
            <person name="Grimwood J."/>
            <person name="Kramer R."/>
            <person name="Lindquist E."/>
            <person name="Lucas S."/>
            <person name="Salamov A."/>
            <person name="McFadden G.I."/>
            <person name="Lane C.E."/>
            <person name="Keeling P.J."/>
            <person name="Gray M.W."/>
            <person name="Grigoriev I.V."/>
            <person name="Archibald J.M."/>
        </authorList>
    </citation>
    <scope>NUCLEOTIDE SEQUENCE</scope>
    <source>
        <strain evidence="1 3">CCMP2712</strain>
    </source>
</reference>
<dbReference type="KEGG" id="gtt:GUITHDRAFT_115224"/>
<evidence type="ECO:0000313" key="2">
    <source>
        <dbReference type="EnsemblProtists" id="EKX38676"/>
    </source>
</evidence>
<keyword evidence="3" id="KW-1185">Reference proteome</keyword>
<dbReference type="Proteomes" id="UP000011087">
    <property type="component" value="Unassembled WGS sequence"/>
</dbReference>